<accession>A0A838X9T7</accession>
<dbReference type="AlphaFoldDB" id="A0A838X9T7"/>
<dbReference type="SUPFAM" id="SSF53067">
    <property type="entry name" value="Actin-like ATPase domain"/>
    <property type="match status" value="2"/>
</dbReference>
<evidence type="ECO:0000313" key="4">
    <source>
        <dbReference type="Proteomes" id="UP000550354"/>
    </source>
</evidence>
<feature type="domain" description="Ppx/GppA phosphatase N-terminal" evidence="2">
    <location>
        <begin position="162"/>
        <end position="439"/>
    </location>
</feature>
<comment type="similarity">
    <text evidence="1">Belongs to the GppA/Ppx family.</text>
</comment>
<dbReference type="EMBL" id="JACEOG010000001">
    <property type="protein sequence ID" value="MBA4608259.1"/>
    <property type="molecule type" value="Genomic_DNA"/>
</dbReference>
<dbReference type="Pfam" id="PF02541">
    <property type="entry name" value="Ppx-GppA"/>
    <property type="match status" value="1"/>
</dbReference>
<proteinExistence type="inferred from homology"/>
<evidence type="ECO:0000313" key="3">
    <source>
        <dbReference type="EMBL" id="MBA4608259.1"/>
    </source>
</evidence>
<dbReference type="InterPro" id="IPR003695">
    <property type="entry name" value="Ppx_GppA_N"/>
</dbReference>
<organism evidence="3 4">
    <name type="scientific">Aeromicrobium phoceense</name>
    <dbReference type="NCBI Taxonomy" id="2754045"/>
    <lineage>
        <taxon>Bacteria</taxon>
        <taxon>Bacillati</taxon>
        <taxon>Actinomycetota</taxon>
        <taxon>Actinomycetes</taxon>
        <taxon>Propionibacteriales</taxon>
        <taxon>Nocardioidaceae</taxon>
        <taxon>Aeromicrobium</taxon>
    </lineage>
</organism>
<dbReference type="InterPro" id="IPR050273">
    <property type="entry name" value="GppA/Ppx_hydrolase"/>
</dbReference>
<keyword evidence="4" id="KW-1185">Reference proteome</keyword>
<dbReference type="InterPro" id="IPR043129">
    <property type="entry name" value="ATPase_NBD"/>
</dbReference>
<protein>
    <submittedName>
        <fullName evidence="3">Ppx/GppA family phosphatase</fullName>
    </submittedName>
</protein>
<name>A0A838X9T7_9ACTN</name>
<dbReference type="Gene3D" id="3.30.420.150">
    <property type="entry name" value="Exopolyphosphatase. Domain 2"/>
    <property type="match status" value="1"/>
</dbReference>
<dbReference type="PANTHER" id="PTHR30005">
    <property type="entry name" value="EXOPOLYPHOSPHATASE"/>
    <property type="match status" value="1"/>
</dbReference>
<dbReference type="GO" id="GO:0016462">
    <property type="term" value="F:pyrophosphatase activity"/>
    <property type="evidence" value="ECO:0007669"/>
    <property type="project" value="TreeGrafter"/>
</dbReference>
<gene>
    <name evidence="3" type="ORF">H1W00_07195</name>
</gene>
<dbReference type="CDD" id="cd24054">
    <property type="entry name" value="ASKHA_NBD_AaPPX-GppA_MtPPX2-like"/>
    <property type="match status" value="1"/>
</dbReference>
<evidence type="ECO:0000256" key="1">
    <source>
        <dbReference type="ARBA" id="ARBA00007125"/>
    </source>
</evidence>
<dbReference type="Gene3D" id="3.30.420.40">
    <property type="match status" value="1"/>
</dbReference>
<comment type="caution">
    <text evidence="3">The sequence shown here is derived from an EMBL/GenBank/DDBJ whole genome shotgun (WGS) entry which is preliminary data.</text>
</comment>
<reference evidence="3 4" key="1">
    <citation type="submission" date="2020-07" db="EMBL/GenBank/DDBJ databases">
        <title>Draft genome and description of Aeromicrobium phoceense strain Marseille-Q0843 isolated from healthy skin swab.</title>
        <authorList>
            <person name="Boxberger M."/>
            <person name="La Scola B."/>
        </authorList>
    </citation>
    <scope>NUCLEOTIDE SEQUENCE [LARGE SCALE GENOMIC DNA]</scope>
    <source>
        <strain evidence="3 4">Marseille-Q0843</strain>
    </source>
</reference>
<sequence>MDVKHLVAVDERGLQQWSPVMKADFPLSSADVDTVIAALGVVSPPLARDMYTLGQFMNELVHPHPDVVAADVHKRRERHTIGGCLAELTEVRSGKGSTRTIAIESEDPALVMAALRELGLPPMPNVSFPRGLKSLLRLGTERYGVIDVGTNSVKFHLGERGADGHWRAVADRAEVTRLGEGLHEAGRLSPEPMERTVEAIVAMVDEAAQAGAAETVAVGTAGLRIASNSEDLIAAVRARCGLTIDVVSGDEEARLAYLGTRAGIGQSRGSLVVFETGGGSSQFTVGHGEEIDERFSLDVGAVRYTEAHGLGAAVSEDALAEAFAAIAADLRRLDDRPTPNLLVAMGGAVTNMAAVMHALGEYDADIVHGTVLDRTEIDRQIELYRTSSSDERRSIIGLQPQRADIILAGACIVRTVLAAFGNESLTVSDRGLRHGLLVERFG</sequence>
<evidence type="ECO:0000259" key="2">
    <source>
        <dbReference type="Pfam" id="PF02541"/>
    </source>
</evidence>
<dbReference type="Proteomes" id="UP000550354">
    <property type="component" value="Unassembled WGS sequence"/>
</dbReference>
<dbReference type="PANTHER" id="PTHR30005:SF0">
    <property type="entry name" value="RETROGRADE REGULATION PROTEIN 2"/>
    <property type="match status" value="1"/>
</dbReference>